<organism evidence="1 2">
    <name type="scientific">Planktosalinus lacus</name>
    <dbReference type="NCBI Taxonomy" id="1526573"/>
    <lineage>
        <taxon>Bacteria</taxon>
        <taxon>Pseudomonadati</taxon>
        <taxon>Bacteroidota</taxon>
        <taxon>Flavobacteriia</taxon>
        <taxon>Flavobacteriales</taxon>
        <taxon>Flavobacteriaceae</taxon>
        <taxon>Planktosalinus</taxon>
    </lineage>
</organism>
<reference evidence="1" key="1">
    <citation type="journal article" date="2014" name="Int. J. Syst. Evol. Microbiol.">
        <title>Complete genome sequence of Corynebacterium casei LMG S-19264T (=DSM 44701T), isolated from a smear-ripened cheese.</title>
        <authorList>
            <consortium name="US DOE Joint Genome Institute (JGI-PGF)"/>
            <person name="Walter F."/>
            <person name="Albersmeier A."/>
            <person name="Kalinowski J."/>
            <person name="Ruckert C."/>
        </authorList>
    </citation>
    <scope>NUCLEOTIDE SEQUENCE</scope>
    <source>
        <strain evidence="1">CGMCC 1.12924</strain>
    </source>
</reference>
<reference evidence="1" key="2">
    <citation type="submission" date="2020-09" db="EMBL/GenBank/DDBJ databases">
        <authorList>
            <person name="Sun Q."/>
            <person name="Zhou Y."/>
        </authorList>
    </citation>
    <scope>NUCLEOTIDE SEQUENCE</scope>
    <source>
        <strain evidence="1">CGMCC 1.12924</strain>
    </source>
</reference>
<sequence>MRKIIVGVILTLIFVFAFRYCENKRENREQLTENSALIQLQIQNVGKLIVTEGHFSQVFTYEDSKKYFFDAVSARKKAIVIVNANVTVAYDLSQIETAIDEENKTVSIIYIPEKEITIHPTIEYYDVTQDYLNQFEARDFNIVKSKVDQLIKEKIENSSLKSNAQNRLISELQKVYVLTNTMGWTLRYNSEEVRSPEVFTEMNLSN</sequence>
<evidence type="ECO:0000313" key="1">
    <source>
        <dbReference type="EMBL" id="GGD86621.1"/>
    </source>
</evidence>
<gene>
    <name evidence="1" type="ORF">GCM10011312_08320</name>
</gene>
<name>A0A8J2V8S2_9FLAO</name>
<comment type="caution">
    <text evidence="1">The sequence shown here is derived from an EMBL/GenBank/DDBJ whole genome shotgun (WGS) entry which is preliminary data.</text>
</comment>
<evidence type="ECO:0008006" key="3">
    <source>
        <dbReference type="Google" id="ProtNLM"/>
    </source>
</evidence>
<accession>A0A8J2V8S2</accession>
<proteinExistence type="predicted"/>
<protein>
    <recommendedName>
        <fullName evidence="3">DUF4230 domain-containing protein</fullName>
    </recommendedName>
</protein>
<dbReference type="Pfam" id="PF14014">
    <property type="entry name" value="DUF4230"/>
    <property type="match status" value="1"/>
</dbReference>
<keyword evidence="2" id="KW-1185">Reference proteome</keyword>
<evidence type="ECO:0000313" key="2">
    <source>
        <dbReference type="Proteomes" id="UP000652231"/>
    </source>
</evidence>
<dbReference type="Proteomes" id="UP000652231">
    <property type="component" value="Unassembled WGS sequence"/>
</dbReference>
<dbReference type="EMBL" id="BMGK01000003">
    <property type="protein sequence ID" value="GGD86621.1"/>
    <property type="molecule type" value="Genomic_DNA"/>
</dbReference>
<dbReference type="AlphaFoldDB" id="A0A8J2V8S2"/>
<dbReference type="RefSeq" id="WP_188439800.1">
    <property type="nucleotide sequence ID" value="NZ_BMGK01000003.1"/>
</dbReference>
<dbReference type="InterPro" id="IPR025324">
    <property type="entry name" value="DUF4230"/>
</dbReference>